<proteinExistence type="predicted"/>
<sequence length="149" mass="16730">MTLAGFVGWIAIITMTIRSYTPADFPLVEQWAKARDMAIVPQLLSPNGFLVEDEQGPVMVAFVYLMFDCPIVQVDHLLGRPGTGIKAIRQAWEMIQRIIIGFVGRINEQGGYSYRVLRCFVTPITAKESGKMGWHIDATPLNCIRYVIP</sequence>
<reference evidence="1" key="1">
    <citation type="submission" date="2020-04" db="EMBL/GenBank/DDBJ databases">
        <authorList>
            <person name="Chiriac C."/>
            <person name="Salcher M."/>
            <person name="Ghai R."/>
            <person name="Kavagutti S V."/>
        </authorList>
    </citation>
    <scope>NUCLEOTIDE SEQUENCE</scope>
</reference>
<dbReference type="EMBL" id="LR796774">
    <property type="protein sequence ID" value="CAB4164952.1"/>
    <property type="molecule type" value="Genomic_DNA"/>
</dbReference>
<protein>
    <submittedName>
        <fullName evidence="1">Uncharacterized protein</fullName>
    </submittedName>
</protein>
<organism evidence="1">
    <name type="scientific">uncultured Caudovirales phage</name>
    <dbReference type="NCBI Taxonomy" id="2100421"/>
    <lineage>
        <taxon>Viruses</taxon>
        <taxon>Duplodnaviria</taxon>
        <taxon>Heunggongvirae</taxon>
        <taxon>Uroviricota</taxon>
        <taxon>Caudoviricetes</taxon>
        <taxon>Peduoviridae</taxon>
        <taxon>Maltschvirus</taxon>
        <taxon>Maltschvirus maltsch</taxon>
    </lineage>
</organism>
<gene>
    <name evidence="1" type="ORF">UFOVP817_15</name>
</gene>
<accession>A0A6J5P1F7</accession>
<evidence type="ECO:0000313" key="1">
    <source>
        <dbReference type="EMBL" id="CAB4164952.1"/>
    </source>
</evidence>
<name>A0A6J5P1F7_9CAUD</name>